<dbReference type="RefSeq" id="WP_261697302.1">
    <property type="nucleotide sequence ID" value="NZ_CP104694.1"/>
</dbReference>
<evidence type="ECO:0000313" key="1">
    <source>
        <dbReference type="EMBL" id="UXI70352.1"/>
    </source>
</evidence>
<evidence type="ECO:0000313" key="2">
    <source>
        <dbReference type="Proteomes" id="UP001064632"/>
    </source>
</evidence>
<accession>A0ABY6BKQ2</accession>
<proteinExistence type="predicted"/>
<name>A0ABY6BKQ2_9GAMM</name>
<reference evidence="1" key="1">
    <citation type="submission" date="2022-09" db="EMBL/GenBank/DDBJ databases">
        <title>Tahibacter sp. nov., isolated from a fresh water.</title>
        <authorList>
            <person name="Baek J.H."/>
            <person name="Lee J.K."/>
            <person name="Kim J.M."/>
            <person name="Jeon C.O."/>
        </authorList>
    </citation>
    <scope>NUCLEOTIDE SEQUENCE</scope>
    <source>
        <strain evidence="1">W38</strain>
    </source>
</reference>
<dbReference type="EMBL" id="CP104694">
    <property type="protein sequence ID" value="UXI70352.1"/>
    <property type="molecule type" value="Genomic_DNA"/>
</dbReference>
<sequence>MEKYCIPIPTSEDWGEIDRDNLDLRWAYEHYLGKSCEDLRDRYLHKTAIETVDDLRWMPFRPFVYYSRCLATFLLTNPLNESTEPDMASCFLDVVEERLRDCPEYITANRALIREAVEFIAKNQERFDADLDIYGDFSQQAAAIFALLDRR</sequence>
<protein>
    <submittedName>
        <fullName evidence="1">Uncharacterized protein</fullName>
    </submittedName>
</protein>
<dbReference type="Proteomes" id="UP001064632">
    <property type="component" value="Chromosome"/>
</dbReference>
<gene>
    <name evidence="1" type="ORF">N4264_12175</name>
</gene>
<keyword evidence="2" id="KW-1185">Reference proteome</keyword>
<organism evidence="1 2">
    <name type="scientific">Tahibacter amnicola</name>
    <dbReference type="NCBI Taxonomy" id="2976241"/>
    <lineage>
        <taxon>Bacteria</taxon>
        <taxon>Pseudomonadati</taxon>
        <taxon>Pseudomonadota</taxon>
        <taxon>Gammaproteobacteria</taxon>
        <taxon>Lysobacterales</taxon>
        <taxon>Rhodanobacteraceae</taxon>
        <taxon>Tahibacter</taxon>
    </lineage>
</organism>